<dbReference type="KEGG" id="vg:40085543"/>
<accession>A0A1Z1LXM1</accession>
<name>A0A1Z1LXM1_9CAUD</name>
<keyword evidence="3" id="KW-1185">Reference proteome</keyword>
<dbReference type="GeneID" id="40085543"/>
<reference evidence="2 3" key="1">
    <citation type="submission" date="2017-04" db="EMBL/GenBank/DDBJ databases">
        <title>Environmental T4-family bacteriophages evolve to escape abortive infection via multiple routes in a bacterial host employing altruistic suicide through Type III toxin-antitoxin systems.</title>
        <authorList>
            <person name="Chen B."/>
            <person name="Salmond G.P.C."/>
            <person name="Akusobi C."/>
            <person name="Fang X."/>
        </authorList>
    </citation>
    <scope>NUCLEOTIDE SEQUENCE [LARGE SCALE GENOMIC DNA]</scope>
</reference>
<evidence type="ECO:0000313" key="3">
    <source>
        <dbReference type="Proteomes" id="UP000225148"/>
    </source>
</evidence>
<sequence length="124" mass="14292">MARYRSWDFEKTKFNTEQDGGLKFILSMMIGLGLMMSFALIMVIIDVMFFGGQLSDKTVLPIVFGAMPAGMLLTYIGPHLVGLVYFMPARRRNKAKRQAIKDNEQAEINKKTRLEIEYFIKECR</sequence>
<dbReference type="RefSeq" id="YP_009609459.1">
    <property type="nucleotide sequence ID" value="NC_041996.1"/>
</dbReference>
<organism evidence="2 3">
    <name type="scientific">Serratia phage CHI14</name>
    <dbReference type="NCBI Taxonomy" id="2006941"/>
    <lineage>
        <taxon>Viruses</taxon>
        <taxon>Duplodnaviria</taxon>
        <taxon>Heunggongvirae</taxon>
        <taxon>Uroviricota</taxon>
        <taxon>Caudoviricetes</taxon>
        <taxon>Pantevenvirales</taxon>
        <taxon>Straboviridae</taxon>
        <taxon>Tevenvirinae</taxon>
        <taxon>Winklervirus</taxon>
        <taxon>Winklervirus chi14</taxon>
    </lineage>
</organism>
<protein>
    <recommendedName>
        <fullName evidence="4">Transmembrane protein</fullName>
    </recommendedName>
</protein>
<keyword evidence="1" id="KW-1133">Transmembrane helix</keyword>
<dbReference type="EMBL" id="MF036690">
    <property type="protein sequence ID" value="ARW57557.1"/>
    <property type="molecule type" value="Genomic_DNA"/>
</dbReference>
<keyword evidence="1" id="KW-0812">Transmembrane</keyword>
<keyword evidence="1" id="KW-0472">Membrane</keyword>
<feature type="transmembrane region" description="Helical" evidence="1">
    <location>
        <begin position="21"/>
        <end position="50"/>
    </location>
</feature>
<dbReference type="Proteomes" id="UP000225148">
    <property type="component" value="Segment"/>
</dbReference>
<evidence type="ECO:0008006" key="4">
    <source>
        <dbReference type="Google" id="ProtNLM"/>
    </source>
</evidence>
<evidence type="ECO:0000256" key="1">
    <source>
        <dbReference type="SAM" id="Phobius"/>
    </source>
</evidence>
<proteinExistence type="predicted"/>
<feature type="transmembrane region" description="Helical" evidence="1">
    <location>
        <begin position="62"/>
        <end position="87"/>
    </location>
</feature>
<evidence type="ECO:0000313" key="2">
    <source>
        <dbReference type="EMBL" id="ARW57557.1"/>
    </source>
</evidence>